<evidence type="ECO:0000313" key="1">
    <source>
        <dbReference type="EMBL" id="SJM91361.1"/>
    </source>
</evidence>
<dbReference type="InterPro" id="IPR018841">
    <property type="entry name" value="DUF2442"/>
</dbReference>
<proteinExistence type="predicted"/>
<dbReference type="Proteomes" id="UP000195667">
    <property type="component" value="Unassembled WGS sequence"/>
</dbReference>
<sequence length="93" mass="11215">MSHAIINIISVEKMEDYRLHFTFNDNKQQTIDFKAFLTNTRHPDIRRYLDPEKFAEYRIEYGELIWGDYELCFPIIDLYRNQLDHNVTQEAAA</sequence>
<evidence type="ECO:0008006" key="3">
    <source>
        <dbReference type="Google" id="ProtNLM"/>
    </source>
</evidence>
<dbReference type="SUPFAM" id="SSF143880">
    <property type="entry name" value="NE0471 N-terminal domain-like"/>
    <property type="match status" value="1"/>
</dbReference>
<dbReference type="RefSeq" id="WP_087142918.1">
    <property type="nucleotide sequence ID" value="NZ_FUKI01000092.1"/>
</dbReference>
<dbReference type="InterPro" id="IPR036782">
    <property type="entry name" value="NE0471-like_N"/>
</dbReference>
<accession>A0A1R4H5Q3</accession>
<dbReference type="Gene3D" id="3.30.2020.10">
    <property type="entry name" value="NE0471-like N-terminal domain"/>
    <property type="match status" value="1"/>
</dbReference>
<gene>
    <name evidence="1" type="ORF">CRENPOLYSF1_190042</name>
</gene>
<dbReference type="EMBL" id="FUKI01000092">
    <property type="protein sequence ID" value="SJM91361.1"/>
    <property type="molecule type" value="Genomic_DNA"/>
</dbReference>
<dbReference type="Pfam" id="PF10387">
    <property type="entry name" value="DUF2442"/>
    <property type="match status" value="1"/>
</dbReference>
<keyword evidence="2" id="KW-1185">Reference proteome</keyword>
<evidence type="ECO:0000313" key="2">
    <source>
        <dbReference type="Proteomes" id="UP000195667"/>
    </source>
</evidence>
<organism evidence="1 2">
    <name type="scientific">Crenothrix polyspora</name>
    <dbReference type="NCBI Taxonomy" id="360316"/>
    <lineage>
        <taxon>Bacteria</taxon>
        <taxon>Pseudomonadati</taxon>
        <taxon>Pseudomonadota</taxon>
        <taxon>Gammaproteobacteria</taxon>
        <taxon>Methylococcales</taxon>
        <taxon>Crenotrichaceae</taxon>
        <taxon>Crenothrix</taxon>
    </lineage>
</organism>
<protein>
    <recommendedName>
        <fullName evidence="3">DUF2442 domain-containing protein</fullName>
    </recommendedName>
</protein>
<reference evidence="2" key="1">
    <citation type="submission" date="2017-02" db="EMBL/GenBank/DDBJ databases">
        <authorList>
            <person name="Daims H."/>
        </authorList>
    </citation>
    <scope>NUCLEOTIDE SEQUENCE [LARGE SCALE GENOMIC DNA]</scope>
</reference>
<dbReference type="AlphaFoldDB" id="A0A1R4H5Q3"/>
<dbReference type="OrthoDB" id="1369138at2"/>
<name>A0A1R4H5Q3_9GAMM</name>